<dbReference type="EMBL" id="BMAW01026105">
    <property type="protein sequence ID" value="GFT95548.1"/>
    <property type="molecule type" value="Genomic_DNA"/>
</dbReference>
<evidence type="ECO:0000313" key="2">
    <source>
        <dbReference type="Proteomes" id="UP000887013"/>
    </source>
</evidence>
<reference evidence="1" key="1">
    <citation type="submission" date="2020-08" db="EMBL/GenBank/DDBJ databases">
        <title>Multicomponent nature underlies the extraordinary mechanical properties of spider dragline silk.</title>
        <authorList>
            <person name="Kono N."/>
            <person name="Nakamura H."/>
            <person name="Mori M."/>
            <person name="Yoshida Y."/>
            <person name="Ohtoshi R."/>
            <person name="Malay A.D."/>
            <person name="Moran D.A.P."/>
            <person name="Tomita M."/>
            <person name="Numata K."/>
            <person name="Arakawa K."/>
        </authorList>
    </citation>
    <scope>NUCLEOTIDE SEQUENCE</scope>
</reference>
<comment type="caution">
    <text evidence="1">The sequence shown here is derived from an EMBL/GenBank/DDBJ whole genome shotgun (WGS) entry which is preliminary data.</text>
</comment>
<dbReference type="Proteomes" id="UP000887013">
    <property type="component" value="Unassembled WGS sequence"/>
</dbReference>
<proteinExistence type="predicted"/>
<keyword evidence="2" id="KW-1185">Reference proteome</keyword>
<accession>A0A8X6U9P2</accession>
<name>A0A8X6U9P2_NEPPI</name>
<organism evidence="1 2">
    <name type="scientific">Nephila pilipes</name>
    <name type="common">Giant wood spider</name>
    <name type="synonym">Nephila maculata</name>
    <dbReference type="NCBI Taxonomy" id="299642"/>
    <lineage>
        <taxon>Eukaryota</taxon>
        <taxon>Metazoa</taxon>
        <taxon>Ecdysozoa</taxon>
        <taxon>Arthropoda</taxon>
        <taxon>Chelicerata</taxon>
        <taxon>Arachnida</taxon>
        <taxon>Araneae</taxon>
        <taxon>Araneomorphae</taxon>
        <taxon>Entelegynae</taxon>
        <taxon>Araneoidea</taxon>
        <taxon>Nephilidae</taxon>
        <taxon>Nephila</taxon>
    </lineage>
</organism>
<protein>
    <submittedName>
        <fullName evidence="1">Uncharacterized protein</fullName>
    </submittedName>
</protein>
<sequence>MGSKDVSGMAILSLKKTITGSKDYEEDIREILACIKERKKRREKEEGTGRNRREKGLLKTERKDMEFLLQKKKHLLIEADY</sequence>
<evidence type="ECO:0000313" key="1">
    <source>
        <dbReference type="EMBL" id="GFT95548.1"/>
    </source>
</evidence>
<dbReference type="AlphaFoldDB" id="A0A8X6U9P2"/>
<gene>
    <name evidence="1" type="ORF">NPIL_127461</name>
</gene>